<evidence type="ECO:0000313" key="1">
    <source>
        <dbReference type="EMBL" id="TXJ33441.1"/>
    </source>
</evidence>
<organism evidence="1 2">
    <name type="scientific">Brachyspira aalborgi</name>
    <dbReference type="NCBI Taxonomy" id="29522"/>
    <lineage>
        <taxon>Bacteria</taxon>
        <taxon>Pseudomonadati</taxon>
        <taxon>Spirochaetota</taxon>
        <taxon>Spirochaetia</taxon>
        <taxon>Brachyspirales</taxon>
        <taxon>Brachyspiraceae</taxon>
        <taxon>Brachyspira</taxon>
    </lineage>
</organism>
<dbReference type="RefSeq" id="WP_147736402.1">
    <property type="nucleotide sequence ID" value="NZ_SAXX01000012.1"/>
</dbReference>
<sequence>MRKYFYILITLLAVLSIGFVGCKNKPTAVADFIDGANEVTGGADLTPIGEIKGYDSYSFVNYAGNFFWSVKEYYVSGSSGDKFRYSLEIKTSGSSTIAELKGYSEGKAFTKSYTGVNKTKDNQGDKFAFGYGGNNIRFNSDKKHALLTADGLNLKLAVSNSN</sequence>
<protein>
    <recommendedName>
        <fullName evidence="3">Lipoprotein</fullName>
    </recommendedName>
</protein>
<evidence type="ECO:0000313" key="2">
    <source>
        <dbReference type="Proteomes" id="UP000324707"/>
    </source>
</evidence>
<dbReference type="EMBL" id="SAXX01000012">
    <property type="protein sequence ID" value="TXJ33441.1"/>
    <property type="molecule type" value="Genomic_DNA"/>
</dbReference>
<reference evidence="1 2" key="1">
    <citation type="journal article" date="1992" name="Lakartidningen">
        <title>[Penicillin V and not amoxicillin is the first choice preparation in acute otitis].</title>
        <authorList>
            <person name="Kamme C."/>
            <person name="Lundgren K."/>
            <person name="Prellner K."/>
        </authorList>
    </citation>
    <scope>NUCLEOTIDE SEQUENCE [LARGE SCALE GENOMIC DNA]</scope>
    <source>
        <strain evidence="1 2">PC5538III-lc</strain>
    </source>
</reference>
<dbReference type="AlphaFoldDB" id="A0A5C8E965"/>
<dbReference type="Proteomes" id="UP000324707">
    <property type="component" value="Unassembled WGS sequence"/>
</dbReference>
<comment type="caution">
    <text evidence="1">The sequence shown here is derived from an EMBL/GenBank/DDBJ whole genome shotgun (WGS) entry which is preliminary data.</text>
</comment>
<evidence type="ECO:0008006" key="3">
    <source>
        <dbReference type="Google" id="ProtNLM"/>
    </source>
</evidence>
<proteinExistence type="predicted"/>
<name>A0A5C8E965_9SPIR</name>
<gene>
    <name evidence="1" type="ORF">EPJ69_04745</name>
</gene>
<accession>A0A5C8E965</accession>
<dbReference type="PROSITE" id="PS51257">
    <property type="entry name" value="PROKAR_LIPOPROTEIN"/>
    <property type="match status" value="1"/>
</dbReference>